<dbReference type="SMART" id="SM00353">
    <property type="entry name" value="HLH"/>
    <property type="match status" value="1"/>
</dbReference>
<gene>
    <name evidence="8" type="ORF">V5N11_003590</name>
</gene>
<keyword evidence="5" id="KW-0539">Nucleus</keyword>
<dbReference type="GO" id="GO:0006355">
    <property type="term" value="P:regulation of DNA-templated transcription"/>
    <property type="evidence" value="ECO:0007669"/>
    <property type="project" value="UniProtKB-ARBA"/>
</dbReference>
<evidence type="ECO:0000256" key="3">
    <source>
        <dbReference type="ARBA" id="ARBA00023125"/>
    </source>
</evidence>
<dbReference type="InterPro" id="IPR011598">
    <property type="entry name" value="bHLH_dom"/>
</dbReference>
<evidence type="ECO:0000256" key="2">
    <source>
        <dbReference type="ARBA" id="ARBA00023015"/>
    </source>
</evidence>
<dbReference type="Gene3D" id="4.10.280.10">
    <property type="entry name" value="Helix-loop-helix DNA-binding domain"/>
    <property type="match status" value="1"/>
</dbReference>
<dbReference type="InterPro" id="IPR024097">
    <property type="entry name" value="bHLH_ZIP_TF"/>
</dbReference>
<comment type="subcellular location">
    <subcellularLocation>
        <location evidence="1">Nucleus</location>
    </subcellularLocation>
</comment>
<name>A0ABD0ZV96_CARAN</name>
<accession>A0ABD0ZV96</accession>
<proteinExistence type="predicted"/>
<dbReference type="EMBL" id="JBANAX010000664">
    <property type="protein sequence ID" value="KAL1198514.1"/>
    <property type="molecule type" value="Genomic_DNA"/>
</dbReference>
<keyword evidence="2" id="KW-0805">Transcription regulation</keyword>
<feature type="compositionally biased region" description="Polar residues" evidence="6">
    <location>
        <begin position="88"/>
        <end position="99"/>
    </location>
</feature>
<feature type="region of interest" description="Disordered" evidence="6">
    <location>
        <begin position="65"/>
        <end position="209"/>
    </location>
</feature>
<keyword evidence="4" id="KW-0804">Transcription</keyword>
<reference evidence="8 9" key="1">
    <citation type="submission" date="2024-04" db="EMBL/GenBank/DDBJ databases">
        <title>Genome assembly C_amara_ONT_v2.</title>
        <authorList>
            <person name="Yant L."/>
            <person name="Moore C."/>
            <person name="Slenker M."/>
        </authorList>
    </citation>
    <scope>NUCLEOTIDE SEQUENCE [LARGE SCALE GENOMIC DNA]</scope>
    <source>
        <tissue evidence="8">Leaf</tissue>
    </source>
</reference>
<dbReference type="PANTHER" id="PTHR12565">
    <property type="entry name" value="STEROL REGULATORY ELEMENT-BINDING PROTEIN"/>
    <property type="match status" value="1"/>
</dbReference>
<dbReference type="SUPFAM" id="SSF47459">
    <property type="entry name" value="HLH, helix-loop-helix DNA-binding domain"/>
    <property type="match status" value="1"/>
</dbReference>
<dbReference type="AlphaFoldDB" id="A0ABD0ZV96"/>
<dbReference type="CDD" id="cd18919">
    <property type="entry name" value="bHLH_AtBPE_like"/>
    <property type="match status" value="1"/>
</dbReference>
<evidence type="ECO:0000256" key="1">
    <source>
        <dbReference type="ARBA" id="ARBA00004123"/>
    </source>
</evidence>
<sequence length="370" mass="40713">MNMDKETEQTLNYLPLGQSDPFGNVNDGTIGDFIGRYCNPQDISPLTLQSFSLNSQISENFPISGGGIRFPPYPGQFGSDREFGVLGSQPTTQESNKSSLLDPDSVSAVSDRVHTTKSNSRKRKSIPNSKESPASSSLTASNSKVSGENGETKAGKRSKQDEAGSSKNGIEKCDSKGDNKDDAKPPEPPKDYIHVRARRGQATDSHSLAERARREKISERMTLLQDLVPGCNRITGKAVMLDEIINYVQSLQRQVEFLSMKLATVNPRMEFNANAALSSEMIQPGESLTESLYAIACSEQRLPSAYYSLGKNMPRFSDTQFPSSNGFVQAETQGFWENNDLQSIVQMGFGDIQQQRNNCSEPTLQMKLEP</sequence>
<protein>
    <submittedName>
        <fullName evidence="8">Transcription factor bHLH77</fullName>
    </submittedName>
</protein>
<dbReference type="FunFam" id="4.10.280.10:FF:000002">
    <property type="entry name" value="Basic helix-loop-helix transcription factor"/>
    <property type="match status" value="1"/>
</dbReference>
<feature type="compositionally biased region" description="Low complexity" evidence="6">
    <location>
        <begin position="129"/>
        <end position="146"/>
    </location>
</feature>
<dbReference type="Proteomes" id="UP001558713">
    <property type="component" value="Unassembled WGS sequence"/>
</dbReference>
<evidence type="ECO:0000313" key="8">
    <source>
        <dbReference type="EMBL" id="KAL1198514.1"/>
    </source>
</evidence>
<dbReference type="GO" id="GO:0003677">
    <property type="term" value="F:DNA binding"/>
    <property type="evidence" value="ECO:0007669"/>
    <property type="project" value="UniProtKB-KW"/>
</dbReference>
<evidence type="ECO:0000256" key="4">
    <source>
        <dbReference type="ARBA" id="ARBA00023163"/>
    </source>
</evidence>
<dbReference type="PROSITE" id="PS50888">
    <property type="entry name" value="BHLH"/>
    <property type="match status" value="1"/>
</dbReference>
<evidence type="ECO:0000256" key="5">
    <source>
        <dbReference type="ARBA" id="ARBA00023242"/>
    </source>
</evidence>
<keyword evidence="3" id="KW-0238">DNA-binding</keyword>
<comment type="caution">
    <text evidence="8">The sequence shown here is derived from an EMBL/GenBank/DDBJ whole genome shotgun (WGS) entry which is preliminary data.</text>
</comment>
<evidence type="ECO:0000256" key="6">
    <source>
        <dbReference type="SAM" id="MobiDB-lite"/>
    </source>
</evidence>
<evidence type="ECO:0000259" key="7">
    <source>
        <dbReference type="PROSITE" id="PS50888"/>
    </source>
</evidence>
<organism evidence="8 9">
    <name type="scientific">Cardamine amara subsp. amara</name>
    <dbReference type="NCBI Taxonomy" id="228776"/>
    <lineage>
        <taxon>Eukaryota</taxon>
        <taxon>Viridiplantae</taxon>
        <taxon>Streptophyta</taxon>
        <taxon>Embryophyta</taxon>
        <taxon>Tracheophyta</taxon>
        <taxon>Spermatophyta</taxon>
        <taxon>Magnoliopsida</taxon>
        <taxon>eudicotyledons</taxon>
        <taxon>Gunneridae</taxon>
        <taxon>Pentapetalae</taxon>
        <taxon>rosids</taxon>
        <taxon>malvids</taxon>
        <taxon>Brassicales</taxon>
        <taxon>Brassicaceae</taxon>
        <taxon>Cardamineae</taxon>
        <taxon>Cardamine</taxon>
    </lineage>
</organism>
<dbReference type="GO" id="GO:0005634">
    <property type="term" value="C:nucleus"/>
    <property type="evidence" value="ECO:0007669"/>
    <property type="project" value="UniProtKB-SubCell"/>
</dbReference>
<feature type="domain" description="BHLH" evidence="7">
    <location>
        <begin position="201"/>
        <end position="251"/>
    </location>
</feature>
<dbReference type="PANTHER" id="PTHR12565:SF453">
    <property type="entry name" value="TRANSCRIPTION FACTOR BHLH77"/>
    <property type="match status" value="1"/>
</dbReference>
<keyword evidence="9" id="KW-1185">Reference proteome</keyword>
<feature type="compositionally biased region" description="Basic and acidic residues" evidence="6">
    <location>
        <begin position="150"/>
        <end position="194"/>
    </location>
</feature>
<dbReference type="InterPro" id="IPR036638">
    <property type="entry name" value="HLH_DNA-bd_sf"/>
</dbReference>
<evidence type="ECO:0000313" key="9">
    <source>
        <dbReference type="Proteomes" id="UP001558713"/>
    </source>
</evidence>
<dbReference type="Pfam" id="PF00010">
    <property type="entry name" value="HLH"/>
    <property type="match status" value="1"/>
</dbReference>